<evidence type="ECO:0000256" key="6">
    <source>
        <dbReference type="ARBA" id="ARBA00022989"/>
    </source>
</evidence>
<evidence type="ECO:0000256" key="9">
    <source>
        <dbReference type="ARBA" id="ARBA00023170"/>
    </source>
</evidence>
<keyword evidence="5 13" id="KW-0732">Signal</keyword>
<evidence type="ECO:0000256" key="12">
    <source>
        <dbReference type="SAM" id="Phobius"/>
    </source>
</evidence>
<evidence type="ECO:0000259" key="14">
    <source>
        <dbReference type="PROSITE" id="PS50259"/>
    </source>
</evidence>
<keyword evidence="4 12" id="KW-0812">Transmembrane</keyword>
<keyword evidence="9" id="KW-0675">Receptor</keyword>
<dbReference type="GeneID" id="105904803"/>
<dbReference type="Pfam" id="PF07562">
    <property type="entry name" value="NCD3G"/>
    <property type="match status" value="1"/>
</dbReference>
<keyword evidence="7" id="KW-0297">G-protein coupled receptor</keyword>
<feature type="signal peptide" evidence="13">
    <location>
        <begin position="1"/>
        <end position="21"/>
    </location>
</feature>
<feature type="transmembrane region" description="Helical" evidence="12">
    <location>
        <begin position="662"/>
        <end position="686"/>
    </location>
</feature>
<accession>A0A6P3W2V4</accession>
<evidence type="ECO:0000256" key="1">
    <source>
        <dbReference type="ARBA" id="ARBA00004651"/>
    </source>
</evidence>
<evidence type="ECO:0000256" key="4">
    <source>
        <dbReference type="ARBA" id="ARBA00022692"/>
    </source>
</evidence>
<dbReference type="Proteomes" id="UP000515152">
    <property type="component" value="Chromosome 9"/>
</dbReference>
<evidence type="ECO:0000256" key="13">
    <source>
        <dbReference type="SAM" id="SignalP"/>
    </source>
</evidence>
<dbReference type="KEGG" id="char:105904803"/>
<feature type="transmembrane region" description="Helical" evidence="12">
    <location>
        <begin position="592"/>
        <end position="611"/>
    </location>
</feature>
<dbReference type="Pfam" id="PF00003">
    <property type="entry name" value="7tm_3"/>
    <property type="match status" value="1"/>
</dbReference>
<keyword evidence="11" id="KW-0807">Transducer</keyword>
<dbReference type="CDD" id="cd15283">
    <property type="entry name" value="7tmC_V2R_pheromone"/>
    <property type="match status" value="1"/>
</dbReference>
<dbReference type="PANTHER" id="PTHR24061">
    <property type="entry name" value="CALCIUM-SENSING RECEPTOR-RELATED"/>
    <property type="match status" value="1"/>
</dbReference>
<dbReference type="InterPro" id="IPR017978">
    <property type="entry name" value="GPCR_3_C"/>
</dbReference>
<evidence type="ECO:0000256" key="5">
    <source>
        <dbReference type="ARBA" id="ARBA00022729"/>
    </source>
</evidence>
<evidence type="ECO:0000313" key="16">
    <source>
        <dbReference type="RefSeq" id="XP_012688192.3"/>
    </source>
</evidence>
<keyword evidence="10" id="KW-0325">Glycoprotein</keyword>
<organism evidence="15 16">
    <name type="scientific">Clupea harengus</name>
    <name type="common">Atlantic herring</name>
    <dbReference type="NCBI Taxonomy" id="7950"/>
    <lineage>
        <taxon>Eukaryota</taxon>
        <taxon>Metazoa</taxon>
        <taxon>Chordata</taxon>
        <taxon>Craniata</taxon>
        <taxon>Vertebrata</taxon>
        <taxon>Euteleostomi</taxon>
        <taxon>Actinopterygii</taxon>
        <taxon>Neopterygii</taxon>
        <taxon>Teleostei</taxon>
        <taxon>Clupei</taxon>
        <taxon>Clupeiformes</taxon>
        <taxon>Clupeoidei</taxon>
        <taxon>Clupeidae</taxon>
        <taxon>Clupea</taxon>
    </lineage>
</organism>
<dbReference type="InterPro" id="IPR011500">
    <property type="entry name" value="GPCR_3_9-Cys_dom"/>
</dbReference>
<evidence type="ECO:0000313" key="15">
    <source>
        <dbReference type="Proteomes" id="UP000515152"/>
    </source>
</evidence>
<dbReference type="InterPro" id="IPR001828">
    <property type="entry name" value="ANF_lig-bd_rcpt"/>
</dbReference>
<gene>
    <name evidence="16" type="primary">LOC105904803</name>
</gene>
<comment type="subcellular location">
    <subcellularLocation>
        <location evidence="1">Cell membrane</location>
        <topology evidence="1">Multi-pass membrane protein</topology>
    </subcellularLocation>
</comment>
<evidence type="ECO:0000256" key="3">
    <source>
        <dbReference type="ARBA" id="ARBA00022475"/>
    </source>
</evidence>
<feature type="transmembrane region" description="Helical" evidence="12">
    <location>
        <begin position="632"/>
        <end position="650"/>
    </location>
</feature>
<feature type="transmembrane region" description="Helical" evidence="12">
    <location>
        <begin position="819"/>
        <end position="843"/>
    </location>
</feature>
<comment type="similarity">
    <text evidence="2">Belongs to the G-protein coupled receptor 3 family.</text>
</comment>
<dbReference type="GO" id="GO:0005886">
    <property type="term" value="C:plasma membrane"/>
    <property type="evidence" value="ECO:0007669"/>
    <property type="project" value="UniProtKB-SubCell"/>
</dbReference>
<feature type="transmembrane region" description="Helical" evidence="12">
    <location>
        <begin position="787"/>
        <end position="807"/>
    </location>
</feature>
<keyword evidence="15" id="KW-1185">Reference proteome</keyword>
<dbReference type="PROSITE" id="PS00981">
    <property type="entry name" value="G_PROTEIN_RECEP_F3_3"/>
    <property type="match status" value="1"/>
</dbReference>
<keyword evidence="3" id="KW-1003">Cell membrane</keyword>
<dbReference type="OrthoDB" id="5984008at2759"/>
<dbReference type="PANTHER" id="PTHR24061:SF528">
    <property type="entry name" value="C-FAMILY ODORANT RECEPTOR OLFCD2-RELATED"/>
    <property type="match status" value="1"/>
</dbReference>
<feature type="domain" description="G-protein coupled receptors family 3 profile" evidence="14">
    <location>
        <begin position="592"/>
        <end position="856"/>
    </location>
</feature>
<dbReference type="InterPro" id="IPR000068">
    <property type="entry name" value="GPCR_3_Ca_sens_rcpt-rel"/>
</dbReference>
<dbReference type="GO" id="GO:0004930">
    <property type="term" value="F:G protein-coupled receptor activity"/>
    <property type="evidence" value="ECO:0007669"/>
    <property type="project" value="UniProtKB-KW"/>
</dbReference>
<name>A0A6P3W2V4_CLUHA</name>
<protein>
    <submittedName>
        <fullName evidence="16">Extracellular calcium-sensing receptor-like</fullName>
    </submittedName>
</protein>
<feature type="chain" id="PRO_5035315426" evidence="13">
    <location>
        <begin position="22"/>
        <end position="856"/>
    </location>
</feature>
<dbReference type="InterPro" id="IPR017979">
    <property type="entry name" value="GPCR_3_CS"/>
</dbReference>
<proteinExistence type="inferred from homology"/>
<sequence length="856" mass="94157">MGISVGLWLLLVFCGQGWVDGQEPACRLQWKTVSNSLYKEGDVVIGGLFPVHIMAPKPDLTFKGQMSNATCQKFILRNYRWLQTMVFTIEEINRNPGLLPNLTLGYLAFDSCLEEQTTVGAALAMVTGQDAALWGSSCTGTPQVPVIIGDARSSGSIAVARTLGIFDIPMVSYFASCACLSDRRKYPTFFRTVPSDAFQSKELARLLQLLGWEWIGLVFGDDDYGRYGAQLLLDELQGSDVCVAFSQVIPKAHTPWRIRHIVETIRLSTARVVVIFAIAKDAKVLLEEVVRQNISDRQWIGSEGWVTTFDISTPQNLPSLVGTLGFALRKAQIPGLGPFLTRIKPAGSKTEPFVREFWETLFECSLEGNPSSRADRPQCTGTESIEEKASSYSDVTQLGVSFNVYKAVYAVAHAIQDMLACQPGQGPFQNGKCPNINKIMPKQLLHYLKRVNFTAPLGDIVNFDVNGDPSASYDIINWQIGHGGTAEFVKVGQYDSHQKLQLDLSKVVWGGGWTNKVPVSVCSAPCTPGTWRALQKGKPVCCFDCIRCPDGEISNETGATGCTRCPEHFWSNNLRTECIPKQEEFLSFQEPMGIILTVLSISGAMLTCAVLGTFIHHRDTPLVRANNSELSFLLLLSLIPCFLCALAFIGRPLSWSCMLRHTLFGVSFVVCISCILSKTVVVLVAFRATLPSSNLMRYFGPAQQRIGICLSTLIQGLVCVLWLTLDPPLPTTNKATVHSAIVVLECAALSLAGFAALLGYIGLLATVCFLLAFFARRLPDHFNEAKFITFSMLIFCAVWIAFIPAYVSSPGKYTVAVEIFAILASSYGLLLCIFAPKCYIILFRPQKNTKKNMMAK</sequence>
<feature type="transmembrane region" description="Helical" evidence="12">
    <location>
        <begin position="706"/>
        <end position="725"/>
    </location>
</feature>
<dbReference type="FunFam" id="3.40.50.2300:FF:000016">
    <property type="entry name" value="Taste 1 receptor member 2"/>
    <property type="match status" value="1"/>
</dbReference>
<reference evidence="16" key="1">
    <citation type="submission" date="2025-08" db="UniProtKB">
        <authorList>
            <consortium name="RefSeq"/>
        </authorList>
    </citation>
    <scope>IDENTIFICATION</scope>
</reference>
<dbReference type="CDD" id="cd06364">
    <property type="entry name" value="PBP1_CaSR"/>
    <property type="match status" value="1"/>
</dbReference>
<evidence type="ECO:0000256" key="10">
    <source>
        <dbReference type="ARBA" id="ARBA00023180"/>
    </source>
</evidence>
<feature type="transmembrane region" description="Helical" evidence="12">
    <location>
        <begin position="751"/>
        <end position="775"/>
    </location>
</feature>
<keyword evidence="8 12" id="KW-0472">Membrane</keyword>
<evidence type="ECO:0000256" key="7">
    <source>
        <dbReference type="ARBA" id="ARBA00023040"/>
    </source>
</evidence>
<dbReference type="FunFam" id="2.10.50.30:FF:000002">
    <property type="entry name" value="Vomeronasal 2 receptor, h1"/>
    <property type="match status" value="1"/>
</dbReference>
<evidence type="ECO:0000256" key="11">
    <source>
        <dbReference type="ARBA" id="ARBA00023224"/>
    </source>
</evidence>
<dbReference type="AlphaFoldDB" id="A0A6P3W2V4"/>
<dbReference type="Pfam" id="PF01094">
    <property type="entry name" value="ANF_receptor"/>
    <property type="match status" value="1"/>
</dbReference>
<keyword evidence="6 12" id="KW-1133">Transmembrane helix</keyword>
<evidence type="ECO:0000256" key="2">
    <source>
        <dbReference type="ARBA" id="ARBA00007242"/>
    </source>
</evidence>
<dbReference type="PROSITE" id="PS50259">
    <property type="entry name" value="G_PROTEIN_RECEP_F3_4"/>
    <property type="match status" value="1"/>
</dbReference>
<dbReference type="RefSeq" id="XP_012688192.3">
    <property type="nucleotide sequence ID" value="XM_012832738.3"/>
</dbReference>
<evidence type="ECO:0000256" key="8">
    <source>
        <dbReference type="ARBA" id="ARBA00023136"/>
    </source>
</evidence>